<dbReference type="EMBL" id="LSRL02000171">
    <property type="protein sequence ID" value="TDG43187.1"/>
    <property type="molecule type" value="Genomic_DNA"/>
</dbReference>
<dbReference type="STRING" id="7232.A0A484B2S7"/>
<sequence length="90" mass="10578">MGGGKDIRRGLEPLEFEECIVDSPEFRDNLNRHEKELDHTSQQIKRIIKEVKDLMSAAKEWGNLIDVQYKHFCILLHTVLYLGYRNKGSY</sequence>
<organism evidence="2 3">
    <name type="scientific">Drosophila navojoa</name>
    <name type="common">Fruit fly</name>
    <dbReference type="NCBI Taxonomy" id="7232"/>
    <lineage>
        <taxon>Eukaryota</taxon>
        <taxon>Metazoa</taxon>
        <taxon>Ecdysozoa</taxon>
        <taxon>Arthropoda</taxon>
        <taxon>Hexapoda</taxon>
        <taxon>Insecta</taxon>
        <taxon>Pterygota</taxon>
        <taxon>Neoptera</taxon>
        <taxon>Endopterygota</taxon>
        <taxon>Diptera</taxon>
        <taxon>Brachycera</taxon>
        <taxon>Muscomorpha</taxon>
        <taxon>Ephydroidea</taxon>
        <taxon>Drosophilidae</taxon>
        <taxon>Drosophila</taxon>
    </lineage>
</organism>
<dbReference type="Proteomes" id="UP000295192">
    <property type="component" value="Unassembled WGS sequence"/>
</dbReference>
<evidence type="ECO:0000313" key="2">
    <source>
        <dbReference type="EMBL" id="TDG43187.1"/>
    </source>
</evidence>
<comment type="caution">
    <text evidence="2">The sequence shown here is derived from an EMBL/GenBank/DDBJ whole genome shotgun (WGS) entry which is preliminary data.</text>
</comment>
<dbReference type="OrthoDB" id="3183924at2759"/>
<proteinExistence type="predicted"/>
<dbReference type="GO" id="GO:0005737">
    <property type="term" value="C:cytoplasm"/>
    <property type="evidence" value="ECO:0007669"/>
    <property type="project" value="InterPro"/>
</dbReference>
<dbReference type="InterPro" id="IPR004148">
    <property type="entry name" value="BAR_dom"/>
</dbReference>
<dbReference type="PANTHER" id="PTHR12552:SF1">
    <property type="entry name" value="RHO GTPASE-ACTIVATING PROTEIN GRAF"/>
    <property type="match status" value="1"/>
</dbReference>
<evidence type="ECO:0000313" key="3">
    <source>
        <dbReference type="Proteomes" id="UP000295192"/>
    </source>
</evidence>
<dbReference type="InterPro" id="IPR047234">
    <property type="entry name" value="GRAF_fam"/>
</dbReference>
<reference evidence="2 3" key="1">
    <citation type="journal article" date="2019" name="J. Hered.">
        <title>An Improved Genome Assembly for Drosophila navojoa, the Basal Species in the mojavensis Cluster.</title>
        <authorList>
            <person name="Vanderlinde T."/>
            <person name="Dupim E.G."/>
            <person name="Nazario-Yepiz N.O."/>
            <person name="Carvalho A.B."/>
        </authorList>
    </citation>
    <scope>NUCLEOTIDE SEQUENCE [LARGE SCALE GENOMIC DNA]</scope>
    <source>
        <strain evidence="2">Navoj_Jal97</strain>
        <tissue evidence="2">Whole organism</tissue>
    </source>
</reference>
<dbReference type="Gene3D" id="1.20.1270.60">
    <property type="entry name" value="Arfaptin homology (AH) domain/BAR domain"/>
    <property type="match status" value="1"/>
</dbReference>
<accession>A0A484B2S7</accession>
<dbReference type="GO" id="GO:0005096">
    <property type="term" value="F:GTPase activator activity"/>
    <property type="evidence" value="ECO:0007669"/>
    <property type="project" value="InterPro"/>
</dbReference>
<protein>
    <recommendedName>
        <fullName evidence="1">BAR domain-containing protein</fullName>
    </recommendedName>
</protein>
<dbReference type="SUPFAM" id="SSF103657">
    <property type="entry name" value="BAR/IMD domain-like"/>
    <property type="match status" value="1"/>
</dbReference>
<dbReference type="OMA" id="MSAAKEW"/>
<dbReference type="AlphaFoldDB" id="A0A484B2S7"/>
<keyword evidence="3" id="KW-1185">Reference proteome</keyword>
<gene>
    <name evidence="2" type="ORF">AWZ03_010391</name>
</gene>
<evidence type="ECO:0000259" key="1">
    <source>
        <dbReference type="Pfam" id="PF16746"/>
    </source>
</evidence>
<dbReference type="InterPro" id="IPR027267">
    <property type="entry name" value="AH/BAR_dom_sf"/>
</dbReference>
<dbReference type="PANTHER" id="PTHR12552">
    <property type="entry name" value="OLIGOPHRENIN 1"/>
    <property type="match status" value="1"/>
</dbReference>
<dbReference type="Pfam" id="PF16746">
    <property type="entry name" value="BAR_3"/>
    <property type="match status" value="1"/>
</dbReference>
<feature type="domain" description="BAR" evidence="1">
    <location>
        <begin position="14"/>
        <end position="61"/>
    </location>
</feature>
<name>A0A484B2S7_DRONA</name>